<keyword evidence="4" id="KW-0653">Protein transport</keyword>
<dbReference type="GO" id="GO:0034058">
    <property type="term" value="P:endosomal vesicle fusion"/>
    <property type="evidence" value="ECO:0007669"/>
    <property type="project" value="TreeGrafter"/>
</dbReference>
<evidence type="ECO:0000256" key="1">
    <source>
        <dbReference type="ARBA" id="ARBA00004496"/>
    </source>
</evidence>
<dbReference type="EMBL" id="RBNJ01007354">
    <property type="protein sequence ID" value="RUS27993.1"/>
    <property type="molecule type" value="Genomic_DNA"/>
</dbReference>
<dbReference type="InterPro" id="IPR019452">
    <property type="entry name" value="VPS39/TGF_beta_rcpt-assoc_1"/>
</dbReference>
<dbReference type="PANTHER" id="PTHR12894:SF27">
    <property type="entry name" value="TRANSFORMING GROWTH FACTOR-BETA RECEPTOR-ASSOCIATED PROTEIN 1"/>
    <property type="match status" value="1"/>
</dbReference>
<dbReference type="Pfam" id="PF10366">
    <property type="entry name" value="Vps39_1"/>
    <property type="match status" value="1"/>
</dbReference>
<name>A0A433QDX8_9FUNG</name>
<evidence type="ECO:0000313" key="6">
    <source>
        <dbReference type="EMBL" id="RUS27993.1"/>
    </source>
</evidence>
<reference evidence="6 7" key="1">
    <citation type="journal article" date="2018" name="New Phytol.">
        <title>Phylogenomics of Endogonaceae and evolution of mycorrhizas within Mucoromycota.</title>
        <authorList>
            <person name="Chang Y."/>
            <person name="Desiro A."/>
            <person name="Na H."/>
            <person name="Sandor L."/>
            <person name="Lipzen A."/>
            <person name="Clum A."/>
            <person name="Barry K."/>
            <person name="Grigoriev I.V."/>
            <person name="Martin F.M."/>
            <person name="Stajich J.E."/>
            <person name="Smith M.E."/>
            <person name="Bonito G."/>
            <person name="Spatafora J.W."/>
        </authorList>
    </citation>
    <scope>NUCLEOTIDE SEQUENCE [LARGE SCALE GENOMIC DNA]</scope>
    <source>
        <strain evidence="6 7">AD002</strain>
    </source>
</reference>
<evidence type="ECO:0000259" key="5">
    <source>
        <dbReference type="PROSITE" id="PS50219"/>
    </source>
</evidence>
<feature type="domain" description="CNH" evidence="5">
    <location>
        <begin position="77"/>
        <end position="369"/>
    </location>
</feature>
<dbReference type="PROSITE" id="PS50219">
    <property type="entry name" value="CNH"/>
    <property type="match status" value="1"/>
</dbReference>
<evidence type="ECO:0000313" key="7">
    <source>
        <dbReference type="Proteomes" id="UP000274822"/>
    </source>
</evidence>
<dbReference type="InterPro" id="IPR001180">
    <property type="entry name" value="CNH_dom"/>
</dbReference>
<dbReference type="SUPFAM" id="SSF50998">
    <property type="entry name" value="Quinoprotein alcohol dehydrogenase-like"/>
    <property type="match status" value="1"/>
</dbReference>
<dbReference type="Proteomes" id="UP000274822">
    <property type="component" value="Unassembled WGS sequence"/>
</dbReference>
<gene>
    <name evidence="6" type="ORF">BC938DRAFT_482484</name>
</gene>
<evidence type="ECO:0000256" key="2">
    <source>
        <dbReference type="ARBA" id="ARBA00022448"/>
    </source>
</evidence>
<dbReference type="GO" id="GO:0016020">
    <property type="term" value="C:membrane"/>
    <property type="evidence" value="ECO:0007669"/>
    <property type="project" value="TreeGrafter"/>
</dbReference>
<sequence length="1185" mass="130722">MPFRPYTVHSILTAIPLEDPALPLPSSPPAISPSISFFGSRRPSTPNGPNTAAAAALAASSSAGSRITSLIGGGISRVNVEAVEAWDNNLYIGTSDGHILHYTLEEQVSSDSATPYKSRLESRQNLGFGRKTVERIVLMPQVSKAVVLCDSTISFYLLPFFDPIPPVMVQHIKGVTCFSHDIAEDRIGDDGTIKLCVVKRRSIQLYKIGELMTMEGEIPLNDGAITITRHSTHLCLADNQLYKIIDPQKGHMTPLVPTPQGAIPTGSIGGSLSSPKPIVTVVTEGEFLVVGGSGGNNNAIGMFVSFTGDPIRGTLEWSAYPRSIGVEFPYVAALLRNNTIEVHNVLDQRLLQTIPLNPSTEPRGVSFGHGIKIWVTAISEKLKRRSNKSGVLLGMPGQETVEEQRANAETARYAALSTKLLVYGKDSVMALLTTPFVMQVDALLDANRVDDALTLAEEAKSTMSPDNVHSDRMRHELAYVNQKSGLLRLNEPLFDDAFSLLYRGGMDPRVVIRLFPDVARRDPDEQDAEEIILYDGVWKVVVMLGSVDDIVSRNIEKNYSPHIKPDVNSARPTVELRKVLISNSKESLTKYLTRERERRKAQAGKGTGVMKAVDTALLKLYVPSDKALLYDLVRGPNDCIVEECAGLLEDHKRYYALSLLYKSKKLYRKVLEIWTKIFTSELPDPDFTSGLSQIAELLVLPDMDDANLVAEYAWWTAEKDPQLGTRVFVASPLSAQFEPRDVLSRLEKFGPDAVRVYLEYVVQERGSELEEHHTRLALLYVEDVVAGYAREGGRAEMERLGEFLWWRFLIKIDAQKQQLASVPSLPEPQPNLVDRDSNISTSVSRSRLRLIRLLQASHLYRFEEILAKVAEVGYLNPEEAIIHGKLANHQQALQILVHDVRDFVGAETYCVTGGQSIGLVSGNQPLKQVSVPKPATGINAPAAVTAAPPRGSSLARVPWRMQRKTTLLDMSIVKGIGRVVDGGVTVEVMDGGQEGQVDGKGAPVSAEERRRLFFMLLKIGVYFDPWDDLPKSAATEPCAHPHNFQCVYREVMITRTMHLLNTQGVHLDVVEVLDLLPDYWSIDILRGFLIGAMQRSIQRHREGKIILGLSRGENLMVSNELVELYQTMGPVTFDGGPCSECLNAIPAGTAFVHWADKLMHFECAKRKGVLTDKVVAEVEAGVTVA</sequence>
<comment type="caution">
    <text evidence="6">The sequence shown here is derived from an EMBL/GenBank/DDBJ whole genome shotgun (WGS) entry which is preliminary data.</text>
</comment>
<organism evidence="6 7">
    <name type="scientific">Jimgerdemannia flammicorona</name>
    <dbReference type="NCBI Taxonomy" id="994334"/>
    <lineage>
        <taxon>Eukaryota</taxon>
        <taxon>Fungi</taxon>
        <taxon>Fungi incertae sedis</taxon>
        <taxon>Mucoromycota</taxon>
        <taxon>Mucoromycotina</taxon>
        <taxon>Endogonomycetes</taxon>
        <taxon>Endogonales</taxon>
        <taxon>Endogonaceae</taxon>
        <taxon>Jimgerdemannia</taxon>
    </lineage>
</organism>
<dbReference type="AlphaFoldDB" id="A0A433QDX8"/>
<accession>A0A433QDX8</accession>
<keyword evidence="3" id="KW-0963">Cytoplasm</keyword>
<evidence type="ECO:0000256" key="3">
    <source>
        <dbReference type="ARBA" id="ARBA00022490"/>
    </source>
</evidence>
<dbReference type="GO" id="GO:0015031">
    <property type="term" value="P:protein transport"/>
    <property type="evidence" value="ECO:0007669"/>
    <property type="project" value="UniProtKB-KW"/>
</dbReference>
<dbReference type="PANTHER" id="PTHR12894">
    <property type="entry name" value="CNH DOMAIN CONTAINING"/>
    <property type="match status" value="1"/>
</dbReference>
<keyword evidence="2" id="KW-0813">Transport</keyword>
<evidence type="ECO:0000256" key="4">
    <source>
        <dbReference type="ARBA" id="ARBA00022927"/>
    </source>
</evidence>
<dbReference type="GO" id="GO:0005737">
    <property type="term" value="C:cytoplasm"/>
    <property type="evidence" value="ECO:0007669"/>
    <property type="project" value="UniProtKB-SubCell"/>
</dbReference>
<comment type="subcellular location">
    <subcellularLocation>
        <location evidence="1">Cytoplasm</location>
    </subcellularLocation>
</comment>
<proteinExistence type="predicted"/>
<dbReference type="InterPro" id="IPR011047">
    <property type="entry name" value="Quinoprotein_ADH-like_sf"/>
</dbReference>
<dbReference type="InterPro" id="IPR032914">
    <property type="entry name" value="Vam6/VPS39/TRAP1"/>
</dbReference>
<keyword evidence="7" id="KW-1185">Reference proteome</keyword>
<dbReference type="Pfam" id="PF00780">
    <property type="entry name" value="CNH"/>
    <property type="match status" value="1"/>
</dbReference>
<protein>
    <recommendedName>
        <fullName evidence="5">CNH domain-containing protein</fullName>
    </recommendedName>
</protein>
<dbReference type="GO" id="GO:0006914">
    <property type="term" value="P:autophagy"/>
    <property type="evidence" value="ECO:0007669"/>
    <property type="project" value="TreeGrafter"/>
</dbReference>